<feature type="transmembrane region" description="Helical" evidence="1">
    <location>
        <begin position="236"/>
        <end position="257"/>
    </location>
</feature>
<evidence type="ECO:0000313" key="2">
    <source>
        <dbReference type="EMBL" id="SJN25639.1"/>
    </source>
</evidence>
<dbReference type="EMBL" id="FUKO01000016">
    <property type="protein sequence ID" value="SJN25639.1"/>
    <property type="molecule type" value="Genomic_DNA"/>
</dbReference>
<feature type="transmembrane region" description="Helical" evidence="1">
    <location>
        <begin position="82"/>
        <end position="103"/>
    </location>
</feature>
<keyword evidence="1" id="KW-1133">Transmembrane helix</keyword>
<proteinExistence type="predicted"/>
<gene>
    <name evidence="2" type="ORF">FM104_04935</name>
</gene>
<organism evidence="2 3">
    <name type="scientific">Microbacterium esteraromaticum</name>
    <dbReference type="NCBI Taxonomy" id="57043"/>
    <lineage>
        <taxon>Bacteria</taxon>
        <taxon>Bacillati</taxon>
        <taxon>Actinomycetota</taxon>
        <taxon>Actinomycetes</taxon>
        <taxon>Micrococcales</taxon>
        <taxon>Microbacteriaceae</taxon>
        <taxon>Microbacterium</taxon>
    </lineage>
</organism>
<feature type="transmembrane region" description="Helical" evidence="1">
    <location>
        <begin position="171"/>
        <end position="200"/>
    </location>
</feature>
<keyword evidence="1" id="KW-0472">Membrane</keyword>
<sequence length="270" mass="27992">MTMTTTPARRRVSAFAKRAWIQQGSITVWLAALVGGLFGVLVFLGSSGVNTITSMPDLIPSSPDGLVTVSDANGEFLPMTSYLLLMTPAILGMLVAIVATLTLPGVVADDIAGGGIEALLAGPIPRRSLFDSYLGAALTLSSAAWVIAMVAFALTSVVTAIIVGASVAMMWVYWIALLVIPFSMGLWSATATLFGALLYPSSLDTKAGLNGGPIRLVAVLPALIAVPSVLLLPDWVLPALGIVLATTLLASLVLTRLTARGFRSTRVLGD</sequence>
<accession>A0A1R4J0T9</accession>
<reference evidence="2 3" key="1">
    <citation type="submission" date="2017-02" db="EMBL/GenBank/DDBJ databases">
        <authorList>
            <person name="Peterson S.W."/>
        </authorList>
    </citation>
    <scope>NUCLEOTIDE SEQUENCE [LARGE SCALE GENOMIC DNA]</scope>
    <source>
        <strain evidence="2 3">B Mb 05.01</strain>
    </source>
</reference>
<keyword evidence="3" id="KW-1185">Reference proteome</keyword>
<evidence type="ECO:0000313" key="3">
    <source>
        <dbReference type="Proteomes" id="UP000196320"/>
    </source>
</evidence>
<feature type="transmembrane region" description="Helical" evidence="1">
    <location>
        <begin position="133"/>
        <end position="165"/>
    </location>
</feature>
<dbReference type="RefSeq" id="WP_087130360.1">
    <property type="nucleotide sequence ID" value="NZ_FUKO01000016.1"/>
</dbReference>
<name>A0A1R4J0T9_9MICO</name>
<evidence type="ECO:0000256" key="1">
    <source>
        <dbReference type="SAM" id="Phobius"/>
    </source>
</evidence>
<dbReference type="OrthoDB" id="4405472at2"/>
<dbReference type="AlphaFoldDB" id="A0A1R4J0T9"/>
<feature type="transmembrane region" description="Helical" evidence="1">
    <location>
        <begin position="26"/>
        <end position="46"/>
    </location>
</feature>
<feature type="transmembrane region" description="Helical" evidence="1">
    <location>
        <begin position="212"/>
        <end position="230"/>
    </location>
</feature>
<keyword evidence="1" id="KW-0812">Transmembrane</keyword>
<dbReference type="Proteomes" id="UP000196320">
    <property type="component" value="Unassembled WGS sequence"/>
</dbReference>
<protein>
    <submittedName>
        <fullName evidence="2">Uncharacterized protein</fullName>
    </submittedName>
</protein>